<reference evidence="11" key="1">
    <citation type="submission" date="2022-01" db="EMBL/GenBank/DDBJ databases">
        <authorList>
            <person name="King R."/>
        </authorList>
    </citation>
    <scope>NUCLEOTIDE SEQUENCE</scope>
</reference>
<dbReference type="PANTHER" id="PTHR11003:SF257">
    <property type="entry name" value="POTASSIUM CHANNEL DOMAIN-CONTAINING PROTEIN"/>
    <property type="match status" value="1"/>
</dbReference>
<dbReference type="GO" id="GO:0022841">
    <property type="term" value="F:potassium ion leak channel activity"/>
    <property type="evidence" value="ECO:0007669"/>
    <property type="project" value="TreeGrafter"/>
</dbReference>
<dbReference type="Gene3D" id="1.10.287.70">
    <property type="match status" value="1"/>
</dbReference>
<evidence type="ECO:0000256" key="1">
    <source>
        <dbReference type="ARBA" id="ARBA00004141"/>
    </source>
</evidence>
<evidence type="ECO:0000256" key="9">
    <source>
        <dbReference type="SAM" id="Phobius"/>
    </source>
</evidence>
<keyword evidence="6 9" id="KW-0472">Membrane</keyword>
<keyword evidence="2" id="KW-0813">Transport</keyword>
<evidence type="ECO:0000256" key="2">
    <source>
        <dbReference type="ARBA" id="ARBA00022448"/>
    </source>
</evidence>
<dbReference type="SUPFAM" id="SSF81324">
    <property type="entry name" value="Voltage-gated potassium channels"/>
    <property type="match status" value="1"/>
</dbReference>
<dbReference type="PANTHER" id="PTHR11003">
    <property type="entry name" value="POTASSIUM CHANNEL, SUBFAMILY K"/>
    <property type="match status" value="1"/>
</dbReference>
<keyword evidence="7" id="KW-0407">Ion channel</keyword>
<dbReference type="GO" id="GO:0030322">
    <property type="term" value="P:stabilization of membrane potential"/>
    <property type="evidence" value="ECO:0007669"/>
    <property type="project" value="TreeGrafter"/>
</dbReference>
<feature type="region of interest" description="Disordered" evidence="8">
    <location>
        <begin position="103"/>
        <end position="123"/>
    </location>
</feature>
<evidence type="ECO:0000256" key="3">
    <source>
        <dbReference type="ARBA" id="ARBA00022692"/>
    </source>
</evidence>
<proteinExistence type="predicted"/>
<reference evidence="11" key="2">
    <citation type="submission" date="2022-10" db="EMBL/GenBank/DDBJ databases">
        <authorList>
            <consortium name="ENA_rothamsted_submissions"/>
            <consortium name="culmorum"/>
            <person name="King R."/>
        </authorList>
    </citation>
    <scope>NUCLEOTIDE SEQUENCE</scope>
</reference>
<comment type="subcellular location">
    <subcellularLocation>
        <location evidence="1">Membrane</location>
        <topology evidence="1">Multi-pass membrane protein</topology>
    </subcellularLocation>
</comment>
<feature type="domain" description="Potassium channel" evidence="10">
    <location>
        <begin position="2"/>
        <end position="60"/>
    </location>
</feature>
<feature type="compositionally biased region" description="Acidic residues" evidence="8">
    <location>
        <begin position="112"/>
        <end position="123"/>
    </location>
</feature>
<evidence type="ECO:0000256" key="4">
    <source>
        <dbReference type="ARBA" id="ARBA00022989"/>
    </source>
</evidence>
<organism evidence="11 12">
    <name type="scientific">Phaedon cochleariae</name>
    <name type="common">Mustard beetle</name>
    <dbReference type="NCBI Taxonomy" id="80249"/>
    <lineage>
        <taxon>Eukaryota</taxon>
        <taxon>Metazoa</taxon>
        <taxon>Ecdysozoa</taxon>
        <taxon>Arthropoda</taxon>
        <taxon>Hexapoda</taxon>
        <taxon>Insecta</taxon>
        <taxon>Pterygota</taxon>
        <taxon>Neoptera</taxon>
        <taxon>Endopterygota</taxon>
        <taxon>Coleoptera</taxon>
        <taxon>Polyphaga</taxon>
        <taxon>Cucujiformia</taxon>
        <taxon>Chrysomeloidea</taxon>
        <taxon>Chrysomelidae</taxon>
        <taxon>Chrysomelinae</taxon>
        <taxon>Chrysomelini</taxon>
        <taxon>Phaedon</taxon>
    </lineage>
</organism>
<sequence length="123" mass="13555">MLDGFYFCFMSLTTIGFGDMVPGSDPFPHYESSTTIWFCSIYIMSGMALTAMCFNVVHDEIVHRNMTEETLLSTGGTPTSTTVDLGTNHEIVSKMPEVLEGPVKTGVYTLPEEPELDEDSAEI</sequence>
<dbReference type="InterPro" id="IPR003280">
    <property type="entry name" value="2pore_dom_K_chnl"/>
</dbReference>
<feature type="transmembrane region" description="Helical" evidence="9">
    <location>
        <begin position="35"/>
        <end position="57"/>
    </location>
</feature>
<accession>A0A9N9SG21</accession>
<protein>
    <recommendedName>
        <fullName evidence="10">Potassium channel domain-containing protein</fullName>
    </recommendedName>
</protein>
<evidence type="ECO:0000313" key="11">
    <source>
        <dbReference type="EMBL" id="CAG9820582.1"/>
    </source>
</evidence>
<keyword evidence="3 9" id="KW-0812">Transmembrane</keyword>
<evidence type="ECO:0000256" key="8">
    <source>
        <dbReference type="SAM" id="MobiDB-lite"/>
    </source>
</evidence>
<name>A0A9N9SG21_PHACE</name>
<evidence type="ECO:0000313" key="12">
    <source>
        <dbReference type="Proteomes" id="UP001153737"/>
    </source>
</evidence>
<keyword evidence="5" id="KW-0406">Ion transport</keyword>
<evidence type="ECO:0000256" key="7">
    <source>
        <dbReference type="ARBA" id="ARBA00023303"/>
    </source>
</evidence>
<evidence type="ECO:0000259" key="10">
    <source>
        <dbReference type="Pfam" id="PF07885"/>
    </source>
</evidence>
<gene>
    <name evidence="11" type="ORF">PHAECO_LOCUS7851</name>
</gene>
<dbReference type="OrthoDB" id="297496at2759"/>
<dbReference type="AlphaFoldDB" id="A0A9N9SG21"/>
<keyword evidence="12" id="KW-1185">Reference proteome</keyword>
<dbReference type="GO" id="GO:0015271">
    <property type="term" value="F:outward rectifier potassium channel activity"/>
    <property type="evidence" value="ECO:0007669"/>
    <property type="project" value="TreeGrafter"/>
</dbReference>
<evidence type="ECO:0000256" key="6">
    <source>
        <dbReference type="ARBA" id="ARBA00023136"/>
    </source>
</evidence>
<evidence type="ECO:0000256" key="5">
    <source>
        <dbReference type="ARBA" id="ARBA00023065"/>
    </source>
</evidence>
<dbReference type="Pfam" id="PF07885">
    <property type="entry name" value="Ion_trans_2"/>
    <property type="match status" value="1"/>
</dbReference>
<dbReference type="GO" id="GO:0005886">
    <property type="term" value="C:plasma membrane"/>
    <property type="evidence" value="ECO:0007669"/>
    <property type="project" value="TreeGrafter"/>
</dbReference>
<dbReference type="EMBL" id="OU896710">
    <property type="protein sequence ID" value="CAG9820582.1"/>
    <property type="molecule type" value="Genomic_DNA"/>
</dbReference>
<keyword evidence="4 9" id="KW-1133">Transmembrane helix</keyword>
<dbReference type="Proteomes" id="UP001153737">
    <property type="component" value="Chromosome 4"/>
</dbReference>
<dbReference type="InterPro" id="IPR013099">
    <property type="entry name" value="K_chnl_dom"/>
</dbReference>